<dbReference type="EMBL" id="JASKYM010000001">
    <property type="protein sequence ID" value="MDK2562282.1"/>
    <property type="molecule type" value="Genomic_DNA"/>
</dbReference>
<dbReference type="InterPro" id="IPR011741">
    <property type="entry name" value="Phg_2220_C"/>
</dbReference>
<gene>
    <name evidence="2" type="ORF">QOZ84_01880</name>
</gene>
<protein>
    <submittedName>
        <fullName evidence="2">Conserved phage C-terminal domain-containing protein</fullName>
    </submittedName>
</protein>
<proteinExistence type="predicted"/>
<reference evidence="2 3" key="1">
    <citation type="submission" date="2023-05" db="EMBL/GenBank/DDBJ databases">
        <title>Rombocin, a short stable natural nisin variant, displays selective antimicrobial activity against Listeria monocytogenes and employs dual mode of action to kill target bacterial strains.</title>
        <authorList>
            <person name="Wambui J."/>
            <person name="Stephan R."/>
            <person name="Kuipers O.P."/>
        </authorList>
    </citation>
    <scope>NUCLEOTIDE SEQUENCE [LARGE SCALE GENOMIC DNA]</scope>
    <source>
        <strain evidence="2 3">RC002</strain>
    </source>
</reference>
<evidence type="ECO:0000313" key="2">
    <source>
        <dbReference type="EMBL" id="MDK2562282.1"/>
    </source>
</evidence>
<dbReference type="Pfam" id="PF09524">
    <property type="entry name" value="Phg_2220_C"/>
    <property type="match status" value="1"/>
</dbReference>
<comment type="caution">
    <text evidence="2">The sequence shown here is derived from an EMBL/GenBank/DDBJ whole genome shotgun (WGS) entry which is preliminary data.</text>
</comment>
<evidence type="ECO:0000259" key="1">
    <source>
        <dbReference type="Pfam" id="PF09524"/>
    </source>
</evidence>
<evidence type="ECO:0000313" key="3">
    <source>
        <dbReference type="Proteomes" id="UP001301012"/>
    </source>
</evidence>
<dbReference type="Proteomes" id="UP001301012">
    <property type="component" value="Unassembled WGS sequence"/>
</dbReference>
<keyword evidence="3" id="KW-1185">Reference proteome</keyword>
<sequence length="259" mass="30253">MAYSFHKMNKDILSFDCKNEGNKIILNHYIMKKVNFNKMNGSLPKGYFEITSRSAAKDLNLSKSTISRMMDEFVNIGVIDIVKKSTLGRGSSIYKYITEREGKIMQTNTPLNEPIYKTVDGTFKISDFKDLSSINYPKEKTLKDSKHGTSKRENTKKELNNIYTRVIDYLNNKSNKRFKSNTKKTKTVINARLDEGFVEEDFYKVIDIKCSQWLNSEMEKFIRPETLFSSKFEGYLNEKSVVNDEKLEEIEPYEINFNY</sequence>
<dbReference type="NCBIfam" id="TIGR02220">
    <property type="entry name" value="phg_TIGR02220"/>
    <property type="match status" value="1"/>
</dbReference>
<name>A0ABT7E6I2_9FIRM</name>
<dbReference type="RefSeq" id="WP_284131263.1">
    <property type="nucleotide sequence ID" value="NZ_JASKYM010000001.1"/>
</dbReference>
<accession>A0ABT7E6I2</accession>
<feature type="domain" description="Phage conserved hypothetical protein C-terminal" evidence="1">
    <location>
        <begin position="166"/>
        <end position="237"/>
    </location>
</feature>
<organism evidence="2 3">
    <name type="scientific">Romboutsia sedimentorum</name>
    <dbReference type="NCBI Taxonomy" id="1368474"/>
    <lineage>
        <taxon>Bacteria</taxon>
        <taxon>Bacillati</taxon>
        <taxon>Bacillota</taxon>
        <taxon>Clostridia</taxon>
        <taxon>Peptostreptococcales</taxon>
        <taxon>Peptostreptococcaceae</taxon>
        <taxon>Romboutsia</taxon>
    </lineage>
</organism>